<proteinExistence type="predicted"/>
<organism evidence="1 2">
    <name type="scientific">Klebsiella michiganensis</name>
    <dbReference type="NCBI Taxonomy" id="1134687"/>
    <lineage>
        <taxon>Bacteria</taxon>
        <taxon>Pseudomonadati</taxon>
        <taxon>Pseudomonadota</taxon>
        <taxon>Gammaproteobacteria</taxon>
        <taxon>Enterobacterales</taxon>
        <taxon>Enterobacteriaceae</taxon>
        <taxon>Klebsiella/Raoultella group</taxon>
        <taxon>Klebsiella</taxon>
    </lineage>
</organism>
<gene>
    <name evidence="1" type="ORF">N5C89_16630</name>
</gene>
<evidence type="ECO:0000313" key="2">
    <source>
        <dbReference type="Proteomes" id="UP001159937"/>
    </source>
</evidence>
<evidence type="ECO:0000313" key="1">
    <source>
        <dbReference type="EMBL" id="MDH0964463.1"/>
    </source>
</evidence>
<accession>A0AAJ1KVG8</accession>
<protein>
    <submittedName>
        <fullName evidence="1">Uncharacterized protein</fullName>
    </submittedName>
</protein>
<dbReference type="AlphaFoldDB" id="A0AAJ1KVG8"/>
<dbReference type="Proteomes" id="UP001159937">
    <property type="component" value="Unassembled WGS sequence"/>
</dbReference>
<name>A0AAJ1KVG8_9ENTR</name>
<reference evidence="1" key="1">
    <citation type="submission" date="2022-09" db="EMBL/GenBank/DDBJ databases">
        <title>Intensive care unit water sources are persistently colonized with multi-drug resistant bacteria and are the site of extensive horizontal gene transfer of antibiotic resistance genes.</title>
        <authorList>
            <person name="Diorio-Toth L."/>
        </authorList>
    </citation>
    <scope>NUCLEOTIDE SEQUENCE</scope>
    <source>
        <strain evidence="1">GD03918</strain>
    </source>
</reference>
<dbReference type="RefSeq" id="WP_130941170.1">
    <property type="nucleotide sequence ID" value="NZ_JAOCBF010000021.1"/>
</dbReference>
<comment type="caution">
    <text evidence="1">The sequence shown here is derived from an EMBL/GenBank/DDBJ whole genome shotgun (WGS) entry which is preliminary data.</text>
</comment>
<sequence length="174" mass="19210">MKESITNIAMVLALALSGITHESCAKETVCAQHIVAPGIGVSFSEEVMSNINKMNEVTAEGRRLYAHIDELAERDYEAAKMAAEGMRADIIGALAIAEFLFQELPDVSVIRSFPKDSMQYKLCRAIAEARHNAKNLDNLLNQILNVSPYRESNINHDALTLLAERGTRAAAKWH</sequence>
<dbReference type="EMBL" id="JAOCBF010000021">
    <property type="protein sequence ID" value="MDH0964463.1"/>
    <property type="molecule type" value="Genomic_DNA"/>
</dbReference>